<dbReference type="InterPro" id="IPR006564">
    <property type="entry name" value="Znf_PMZ"/>
</dbReference>
<evidence type="ECO:0000313" key="7">
    <source>
        <dbReference type="EMBL" id="CAL1396573.1"/>
    </source>
</evidence>
<dbReference type="PANTHER" id="PTHR31973">
    <property type="entry name" value="POLYPROTEIN, PUTATIVE-RELATED"/>
    <property type="match status" value="1"/>
</dbReference>
<dbReference type="PANTHER" id="PTHR31973:SF187">
    <property type="entry name" value="MUTATOR TRANSPOSASE MUDRA PROTEIN"/>
    <property type="match status" value="1"/>
</dbReference>
<dbReference type="PROSITE" id="PS50966">
    <property type="entry name" value="ZF_SWIM"/>
    <property type="match status" value="1"/>
</dbReference>
<feature type="region of interest" description="Disordered" evidence="5">
    <location>
        <begin position="133"/>
        <end position="154"/>
    </location>
</feature>
<evidence type="ECO:0000256" key="1">
    <source>
        <dbReference type="ARBA" id="ARBA00022723"/>
    </source>
</evidence>
<feature type="region of interest" description="Disordered" evidence="5">
    <location>
        <begin position="313"/>
        <end position="345"/>
    </location>
</feature>
<evidence type="ECO:0000256" key="4">
    <source>
        <dbReference type="PROSITE-ProRule" id="PRU00325"/>
    </source>
</evidence>
<evidence type="ECO:0000256" key="2">
    <source>
        <dbReference type="ARBA" id="ARBA00022771"/>
    </source>
</evidence>
<evidence type="ECO:0000256" key="3">
    <source>
        <dbReference type="ARBA" id="ARBA00022833"/>
    </source>
</evidence>
<accession>A0AAV2FE77</accession>
<keyword evidence="1" id="KW-0479">Metal-binding</keyword>
<keyword evidence="3" id="KW-0862">Zinc</keyword>
<keyword evidence="2 4" id="KW-0863">Zinc-finger</keyword>
<dbReference type="SMART" id="SM00575">
    <property type="entry name" value="ZnF_PMZ"/>
    <property type="match status" value="1"/>
</dbReference>
<dbReference type="Pfam" id="PF04434">
    <property type="entry name" value="SWIM"/>
    <property type="match status" value="1"/>
</dbReference>
<reference evidence="7 8" key="1">
    <citation type="submission" date="2024-04" db="EMBL/GenBank/DDBJ databases">
        <authorList>
            <person name="Fracassetti M."/>
        </authorList>
    </citation>
    <scope>NUCLEOTIDE SEQUENCE [LARGE SCALE GENOMIC DNA]</scope>
</reference>
<dbReference type="Proteomes" id="UP001497516">
    <property type="component" value="Chromosome 6"/>
</dbReference>
<dbReference type="GO" id="GO:0008270">
    <property type="term" value="F:zinc ion binding"/>
    <property type="evidence" value="ECO:0007669"/>
    <property type="project" value="UniProtKB-KW"/>
</dbReference>
<dbReference type="EMBL" id="OZ034819">
    <property type="protein sequence ID" value="CAL1396573.1"/>
    <property type="molecule type" value="Genomic_DNA"/>
</dbReference>
<dbReference type="InterPro" id="IPR007527">
    <property type="entry name" value="Znf_SWIM"/>
</dbReference>
<organism evidence="7 8">
    <name type="scientific">Linum trigynum</name>
    <dbReference type="NCBI Taxonomy" id="586398"/>
    <lineage>
        <taxon>Eukaryota</taxon>
        <taxon>Viridiplantae</taxon>
        <taxon>Streptophyta</taxon>
        <taxon>Embryophyta</taxon>
        <taxon>Tracheophyta</taxon>
        <taxon>Spermatophyta</taxon>
        <taxon>Magnoliopsida</taxon>
        <taxon>eudicotyledons</taxon>
        <taxon>Gunneridae</taxon>
        <taxon>Pentapetalae</taxon>
        <taxon>rosids</taxon>
        <taxon>fabids</taxon>
        <taxon>Malpighiales</taxon>
        <taxon>Linaceae</taxon>
        <taxon>Linum</taxon>
    </lineage>
</organism>
<sequence length="345" mass="38290">MLEGIRGYMMDRVLIKYRMLRENADVLCPRIRKRVEKEKEFARLCVARQTMFAKCEVKMGAEGYIVDLLGCTCTCGYWALSGLPCFHAISAITHCRLEVEDYVHPFYHSSTVTKAYKHGIPCWDGRQAWPEASGYPVHPPKSRSMPGRPKKNRRKAAIEFETRATGNGQELTKKGTIIHCGKCGGEGHNARSFKEPVAARQVAREPVAHRQVVREPAAAQPMINTRSRGKRAAPQDAGNAQGQKRGSHCSKCGSPTHNARTCPLNRANGIQDVRLNVADRRTIERELRVATTGVGVYVDERTDNQYVRLNGARGRAFDSGPSQQPRAVEANMVELGGSQPPPSQP</sequence>
<protein>
    <recommendedName>
        <fullName evidence="6">SWIM-type domain-containing protein</fullName>
    </recommendedName>
</protein>
<feature type="domain" description="SWIM-type" evidence="6">
    <location>
        <begin position="64"/>
        <end position="96"/>
    </location>
</feature>
<name>A0AAV2FE77_9ROSI</name>
<evidence type="ECO:0000313" key="8">
    <source>
        <dbReference type="Proteomes" id="UP001497516"/>
    </source>
</evidence>
<keyword evidence="8" id="KW-1185">Reference proteome</keyword>
<proteinExistence type="predicted"/>
<evidence type="ECO:0000256" key="5">
    <source>
        <dbReference type="SAM" id="MobiDB-lite"/>
    </source>
</evidence>
<feature type="region of interest" description="Disordered" evidence="5">
    <location>
        <begin position="216"/>
        <end position="263"/>
    </location>
</feature>
<evidence type="ECO:0000259" key="6">
    <source>
        <dbReference type="PROSITE" id="PS50966"/>
    </source>
</evidence>
<dbReference type="Gene3D" id="4.10.60.10">
    <property type="entry name" value="Zinc finger, CCHC-type"/>
    <property type="match status" value="1"/>
</dbReference>
<gene>
    <name evidence="7" type="ORF">LTRI10_LOCUS36931</name>
</gene>
<dbReference type="AlphaFoldDB" id="A0AAV2FE77"/>